<dbReference type="EMBL" id="MGGM01000033">
    <property type="protein sequence ID" value="OGM28192.1"/>
    <property type="molecule type" value="Genomic_DNA"/>
</dbReference>
<protein>
    <recommendedName>
        <fullName evidence="3">Winged helix-turn-helix domain-containing protein</fullName>
    </recommendedName>
</protein>
<evidence type="ECO:0000313" key="1">
    <source>
        <dbReference type="EMBL" id="OGM28192.1"/>
    </source>
</evidence>
<name>A0A1F7YLN6_9BACT</name>
<proteinExistence type="predicted"/>
<sequence length="399" mass="46631">MPQTISIDAARNIMLSSLGLHFPPKKKATKQGVLKTICKMGQLQIDTINVVARSPYLVLWSRLGDYKPLWLDELLAEGKLFEYWSHAMCFLPIEDYPLYRRLMIDGKRGWKQTDTWMKENQKTVDHVLQYVRKQGETRSSDFKRTDGVKGAWWNWKVEKVALELLFNKGELMIAKRQNFHRIYDLRERVYPQWSDAFTASYEEIQKQLTLKALNALGIATPEWIADYFYTPKREISKTLEKLINEKLIIPLEVDDLGICFVLQNTYKHLDELTQIKPTVTTLLSPFDPLMNNRKRVKSLFNFDYQIECYTPAAKRKYGYFTLPILHRGKLVGRLDPKAHRKEGIFEIKAIYLEPGVKITDELVHNVGRAIQNCATWHQTPKVVVRKSNPKELRLLLTQT</sequence>
<comment type="caution">
    <text evidence="1">The sequence shown here is derived from an EMBL/GenBank/DDBJ whole genome shotgun (WGS) entry which is preliminary data.</text>
</comment>
<evidence type="ECO:0000313" key="2">
    <source>
        <dbReference type="Proteomes" id="UP000177263"/>
    </source>
</evidence>
<dbReference type="Proteomes" id="UP000177263">
    <property type="component" value="Unassembled WGS sequence"/>
</dbReference>
<organism evidence="1 2">
    <name type="scientific">Candidatus Woesebacteria bacterium RIFCSPHIGHO2_01_FULL_41_10</name>
    <dbReference type="NCBI Taxonomy" id="1802500"/>
    <lineage>
        <taxon>Bacteria</taxon>
        <taxon>Candidatus Woeseibacteriota</taxon>
    </lineage>
</organism>
<dbReference type="PANTHER" id="PTHR30528:SF0">
    <property type="entry name" value="CYTOPLASMIC PROTEIN"/>
    <property type="match status" value="1"/>
</dbReference>
<reference evidence="1 2" key="1">
    <citation type="journal article" date="2016" name="Nat. Commun.">
        <title>Thousands of microbial genomes shed light on interconnected biogeochemical processes in an aquifer system.</title>
        <authorList>
            <person name="Anantharaman K."/>
            <person name="Brown C.T."/>
            <person name="Hug L.A."/>
            <person name="Sharon I."/>
            <person name="Castelle C.J."/>
            <person name="Probst A.J."/>
            <person name="Thomas B.C."/>
            <person name="Singh A."/>
            <person name="Wilkins M.J."/>
            <person name="Karaoz U."/>
            <person name="Brodie E.L."/>
            <person name="Williams K.H."/>
            <person name="Hubbard S.S."/>
            <person name="Banfield J.F."/>
        </authorList>
    </citation>
    <scope>NUCLEOTIDE SEQUENCE [LARGE SCALE GENOMIC DNA]</scope>
</reference>
<dbReference type="InterPro" id="IPR009351">
    <property type="entry name" value="AlkZ-like"/>
</dbReference>
<dbReference type="AlphaFoldDB" id="A0A1F7YLN6"/>
<evidence type="ECO:0008006" key="3">
    <source>
        <dbReference type="Google" id="ProtNLM"/>
    </source>
</evidence>
<accession>A0A1F7YLN6</accession>
<gene>
    <name evidence="1" type="ORF">A2801_04135</name>
</gene>
<dbReference type="PANTHER" id="PTHR30528">
    <property type="entry name" value="CYTOPLASMIC PROTEIN"/>
    <property type="match status" value="1"/>
</dbReference>
<dbReference type="Pfam" id="PF06224">
    <property type="entry name" value="AlkZ-like"/>
    <property type="match status" value="1"/>
</dbReference>